<reference evidence="3 4" key="1">
    <citation type="submission" date="2019-11" db="EMBL/GenBank/DDBJ databases">
        <authorList>
            <person name="Holert J."/>
        </authorList>
    </citation>
    <scope>NUCLEOTIDE SEQUENCE [LARGE SCALE GENOMIC DNA]</scope>
    <source>
        <strain evidence="3">BC5_2</strain>
    </source>
</reference>
<evidence type="ECO:0000256" key="1">
    <source>
        <dbReference type="SAM" id="MobiDB-lite"/>
    </source>
</evidence>
<name>A0A5S9NXD1_9GAMM</name>
<accession>A0A5S9NXD1</accession>
<dbReference type="GO" id="GO:0003723">
    <property type="term" value="F:RNA binding"/>
    <property type="evidence" value="ECO:0007669"/>
    <property type="project" value="InterPro"/>
</dbReference>
<dbReference type="Pfam" id="PF08845">
    <property type="entry name" value="SymE_toxin"/>
    <property type="match status" value="1"/>
</dbReference>
<dbReference type="Proteomes" id="UP000434580">
    <property type="component" value="Unassembled WGS sequence"/>
</dbReference>
<feature type="region of interest" description="Disordered" evidence="1">
    <location>
        <begin position="1"/>
        <end position="20"/>
    </location>
</feature>
<sequence>MAEDHITLESRSAKEKSPTPSTIRYTKVLETIPVKQRTRSAGVHYIPIDIDPCIVMSGKWLSKHGFVIGEDLTIELSNDCMIIRPKKAYKARSREIVAESIEENEG</sequence>
<dbReference type="GO" id="GO:0016070">
    <property type="term" value="P:RNA metabolic process"/>
    <property type="evidence" value="ECO:0007669"/>
    <property type="project" value="InterPro"/>
</dbReference>
<dbReference type="InterPro" id="IPR014944">
    <property type="entry name" value="Toxin_SymE-like"/>
</dbReference>
<dbReference type="AlphaFoldDB" id="A0A5S9NXD1"/>
<organism evidence="3 4">
    <name type="scientific">BD1-7 clade bacterium</name>
    <dbReference type="NCBI Taxonomy" id="2029982"/>
    <lineage>
        <taxon>Bacteria</taxon>
        <taxon>Pseudomonadati</taxon>
        <taxon>Pseudomonadota</taxon>
        <taxon>Gammaproteobacteria</taxon>
        <taxon>Cellvibrionales</taxon>
        <taxon>Spongiibacteraceae</taxon>
        <taxon>BD1-7 clade</taxon>
    </lineage>
</organism>
<evidence type="ECO:0000313" key="4">
    <source>
        <dbReference type="Proteomes" id="UP000434580"/>
    </source>
</evidence>
<gene>
    <name evidence="3" type="ORF">DPBNPPHM_03353</name>
</gene>
<evidence type="ECO:0000259" key="2">
    <source>
        <dbReference type="Pfam" id="PF08845"/>
    </source>
</evidence>
<dbReference type="EMBL" id="CACSII010000004">
    <property type="protein sequence ID" value="CAA0095918.1"/>
    <property type="molecule type" value="Genomic_DNA"/>
</dbReference>
<evidence type="ECO:0000313" key="3">
    <source>
        <dbReference type="EMBL" id="CAA0095918.1"/>
    </source>
</evidence>
<dbReference type="OrthoDB" id="6080577at2"/>
<feature type="domain" description="Toxin SymE-like" evidence="2">
    <location>
        <begin position="49"/>
        <end position="85"/>
    </location>
</feature>
<protein>
    <recommendedName>
        <fullName evidence="2">Toxin SymE-like domain-containing protein</fullName>
    </recommendedName>
</protein>
<dbReference type="GO" id="GO:0016788">
    <property type="term" value="F:hydrolase activity, acting on ester bonds"/>
    <property type="evidence" value="ECO:0007669"/>
    <property type="project" value="InterPro"/>
</dbReference>
<dbReference type="GO" id="GO:0005737">
    <property type="term" value="C:cytoplasm"/>
    <property type="evidence" value="ECO:0007669"/>
    <property type="project" value="InterPro"/>
</dbReference>
<feature type="compositionally biased region" description="Basic and acidic residues" evidence="1">
    <location>
        <begin position="1"/>
        <end position="17"/>
    </location>
</feature>
<proteinExistence type="predicted"/>